<keyword evidence="4" id="KW-1185">Reference proteome</keyword>
<evidence type="ECO:0000256" key="2">
    <source>
        <dbReference type="SAM" id="SignalP"/>
    </source>
</evidence>
<feature type="chain" id="PRO_5020207048" evidence="2">
    <location>
        <begin position="22"/>
        <end position="298"/>
    </location>
</feature>
<sequence length="298" mass="33661">MNLILTTSILLAAFSVSSSLAEKSLADWTTEAEDIFIKFYGKTSTYKASLELEKGIRFSHGLQGLSGVNDDGTTKFTLLQKDLKARSSAGIHNTHRGFYVVGNHRAAYPQLYTKPEDPGMSLLNLLYLPERPIYNGVTLTTKDIDMLNSMKTYTQECIADRKCLDEILHVQEKAFSKAIVERRKAGIDEKLLEEYEKRFKEDKEVILHGDKKRHIPRLDGSHVKLYLHLHPNHGIGQLVVHVVATHPAMRTNTLHDHKNFPIDAIIHAIKSPRVQEAREKALGDIGPLTRPSSPRLHR</sequence>
<dbReference type="Proteomes" id="UP000267251">
    <property type="component" value="Unassembled WGS sequence"/>
</dbReference>
<dbReference type="EMBL" id="KZ987769">
    <property type="protein sequence ID" value="RKP14980.1"/>
    <property type="molecule type" value="Genomic_DNA"/>
</dbReference>
<organism evidence="3 4">
    <name type="scientific">Piptocephalis cylindrospora</name>
    <dbReference type="NCBI Taxonomy" id="1907219"/>
    <lineage>
        <taxon>Eukaryota</taxon>
        <taxon>Fungi</taxon>
        <taxon>Fungi incertae sedis</taxon>
        <taxon>Zoopagomycota</taxon>
        <taxon>Zoopagomycotina</taxon>
        <taxon>Zoopagomycetes</taxon>
        <taxon>Zoopagales</taxon>
        <taxon>Piptocephalidaceae</taxon>
        <taxon>Piptocephalis</taxon>
    </lineage>
</organism>
<keyword evidence="2" id="KW-0732">Signal</keyword>
<dbReference type="OrthoDB" id="1915375at2759"/>
<feature type="region of interest" description="Disordered" evidence="1">
    <location>
        <begin position="277"/>
        <end position="298"/>
    </location>
</feature>
<evidence type="ECO:0000256" key="1">
    <source>
        <dbReference type="SAM" id="MobiDB-lite"/>
    </source>
</evidence>
<protein>
    <submittedName>
        <fullName evidence="3">Uncharacterized protein</fullName>
    </submittedName>
</protein>
<name>A0A4P9YA94_9FUNG</name>
<accession>A0A4P9YA94</accession>
<evidence type="ECO:0000313" key="4">
    <source>
        <dbReference type="Proteomes" id="UP000267251"/>
    </source>
</evidence>
<evidence type="ECO:0000313" key="3">
    <source>
        <dbReference type="EMBL" id="RKP14980.1"/>
    </source>
</evidence>
<reference evidence="4" key="1">
    <citation type="journal article" date="2018" name="Nat. Microbiol.">
        <title>Leveraging single-cell genomics to expand the fungal tree of life.</title>
        <authorList>
            <person name="Ahrendt S.R."/>
            <person name="Quandt C.A."/>
            <person name="Ciobanu D."/>
            <person name="Clum A."/>
            <person name="Salamov A."/>
            <person name="Andreopoulos B."/>
            <person name="Cheng J.F."/>
            <person name="Woyke T."/>
            <person name="Pelin A."/>
            <person name="Henrissat B."/>
            <person name="Reynolds N.K."/>
            <person name="Benny G.L."/>
            <person name="Smith M.E."/>
            <person name="James T.Y."/>
            <person name="Grigoriev I.V."/>
        </authorList>
    </citation>
    <scope>NUCLEOTIDE SEQUENCE [LARGE SCALE GENOMIC DNA]</scope>
</reference>
<dbReference type="AlphaFoldDB" id="A0A4P9YA94"/>
<gene>
    <name evidence="3" type="ORF">BJ684DRAFT_14726</name>
</gene>
<feature type="signal peptide" evidence="2">
    <location>
        <begin position="1"/>
        <end position="21"/>
    </location>
</feature>
<proteinExistence type="predicted"/>